<evidence type="ECO:0000259" key="8">
    <source>
        <dbReference type="PROSITE" id="PS50928"/>
    </source>
</evidence>
<feature type="transmembrane region" description="Helical" evidence="7">
    <location>
        <begin position="125"/>
        <end position="146"/>
    </location>
</feature>
<comment type="similarity">
    <text evidence="7">Belongs to the binding-protein-dependent transport system permease family.</text>
</comment>
<protein>
    <submittedName>
        <fullName evidence="9">Sugar ABC transporterpermease</fullName>
    </submittedName>
</protein>
<dbReference type="PANTHER" id="PTHR43744">
    <property type="entry name" value="ABC TRANSPORTER PERMEASE PROTEIN MG189-RELATED-RELATED"/>
    <property type="match status" value="1"/>
</dbReference>
<proteinExistence type="inferred from homology"/>
<comment type="subcellular location">
    <subcellularLocation>
        <location evidence="1 7">Cell membrane</location>
        <topology evidence="1 7">Multi-pass membrane protein</topology>
    </subcellularLocation>
</comment>
<comment type="caution">
    <text evidence="9">The sequence shown here is derived from an EMBL/GenBank/DDBJ whole genome shotgun (WGS) entry which is preliminary data.</text>
</comment>
<dbReference type="Proteomes" id="UP000051580">
    <property type="component" value="Unassembled WGS sequence"/>
</dbReference>
<dbReference type="InterPro" id="IPR035906">
    <property type="entry name" value="MetI-like_sf"/>
</dbReference>
<reference evidence="9 10" key="1">
    <citation type="journal article" date="2015" name="Genome Announc.">
        <title>Expanding the biotechnology potential of lactobacilli through comparative genomics of 213 strains and associated genera.</title>
        <authorList>
            <person name="Sun Z."/>
            <person name="Harris H.M."/>
            <person name="McCann A."/>
            <person name="Guo C."/>
            <person name="Argimon S."/>
            <person name="Zhang W."/>
            <person name="Yang X."/>
            <person name="Jeffery I.B."/>
            <person name="Cooney J.C."/>
            <person name="Kagawa T.F."/>
            <person name="Liu W."/>
            <person name="Song Y."/>
            <person name="Salvetti E."/>
            <person name="Wrobel A."/>
            <person name="Rasinkangas P."/>
            <person name="Parkhill J."/>
            <person name="Rea M.C."/>
            <person name="O'Sullivan O."/>
            <person name="Ritari J."/>
            <person name="Douillard F.P."/>
            <person name="Paul Ross R."/>
            <person name="Yang R."/>
            <person name="Briner A.E."/>
            <person name="Felis G.E."/>
            <person name="de Vos W.M."/>
            <person name="Barrangou R."/>
            <person name="Klaenhammer T.R."/>
            <person name="Caufield P.W."/>
            <person name="Cui Y."/>
            <person name="Zhang H."/>
            <person name="O'Toole P.W."/>
        </authorList>
    </citation>
    <scope>NUCLEOTIDE SEQUENCE [LARGE SCALE GENOMIC DNA]</scope>
    <source>
        <strain evidence="9 10">DSM 16381</strain>
    </source>
</reference>
<feature type="transmembrane region" description="Helical" evidence="7">
    <location>
        <begin position="53"/>
        <end position="82"/>
    </location>
</feature>
<keyword evidence="3" id="KW-1003">Cell membrane</keyword>
<evidence type="ECO:0000256" key="4">
    <source>
        <dbReference type="ARBA" id="ARBA00022692"/>
    </source>
</evidence>
<evidence type="ECO:0000256" key="1">
    <source>
        <dbReference type="ARBA" id="ARBA00004651"/>
    </source>
</evidence>
<evidence type="ECO:0000313" key="10">
    <source>
        <dbReference type="Proteomes" id="UP000051580"/>
    </source>
</evidence>
<evidence type="ECO:0000313" key="9">
    <source>
        <dbReference type="EMBL" id="KRL95758.1"/>
    </source>
</evidence>
<evidence type="ECO:0000256" key="6">
    <source>
        <dbReference type="ARBA" id="ARBA00023136"/>
    </source>
</evidence>
<organism evidence="9 10">
    <name type="scientific">Levilactobacillus hammesii DSM 16381</name>
    <dbReference type="NCBI Taxonomy" id="1423753"/>
    <lineage>
        <taxon>Bacteria</taxon>
        <taxon>Bacillati</taxon>
        <taxon>Bacillota</taxon>
        <taxon>Bacilli</taxon>
        <taxon>Lactobacillales</taxon>
        <taxon>Lactobacillaceae</taxon>
        <taxon>Levilactobacillus</taxon>
    </lineage>
</organism>
<evidence type="ECO:0000256" key="7">
    <source>
        <dbReference type="RuleBase" id="RU363032"/>
    </source>
</evidence>
<dbReference type="SUPFAM" id="SSF161098">
    <property type="entry name" value="MetI-like"/>
    <property type="match status" value="1"/>
</dbReference>
<gene>
    <name evidence="9" type="ORF">FD28_GL001984</name>
</gene>
<dbReference type="Pfam" id="PF00528">
    <property type="entry name" value="BPD_transp_1"/>
    <property type="match status" value="1"/>
</dbReference>
<dbReference type="GO" id="GO:0005886">
    <property type="term" value="C:plasma membrane"/>
    <property type="evidence" value="ECO:0007669"/>
    <property type="project" value="UniProtKB-SubCell"/>
</dbReference>
<keyword evidence="5 7" id="KW-1133">Transmembrane helix</keyword>
<evidence type="ECO:0000256" key="2">
    <source>
        <dbReference type="ARBA" id="ARBA00022448"/>
    </source>
</evidence>
<keyword evidence="4 7" id="KW-0812">Transmembrane</keyword>
<dbReference type="CDD" id="cd06261">
    <property type="entry name" value="TM_PBP2"/>
    <property type="match status" value="1"/>
</dbReference>
<dbReference type="Gene3D" id="1.10.3720.10">
    <property type="entry name" value="MetI-like"/>
    <property type="match status" value="1"/>
</dbReference>
<dbReference type="PROSITE" id="PS50928">
    <property type="entry name" value="ABC_TM1"/>
    <property type="match status" value="1"/>
</dbReference>
<keyword evidence="10" id="KW-1185">Reference proteome</keyword>
<name>A0A0R1URS3_9LACO</name>
<dbReference type="GO" id="GO:0055085">
    <property type="term" value="P:transmembrane transport"/>
    <property type="evidence" value="ECO:0007669"/>
    <property type="project" value="InterPro"/>
</dbReference>
<dbReference type="InterPro" id="IPR000515">
    <property type="entry name" value="MetI-like"/>
</dbReference>
<dbReference type="PANTHER" id="PTHR43744:SF12">
    <property type="entry name" value="ABC TRANSPORTER PERMEASE PROTEIN MG189-RELATED"/>
    <property type="match status" value="1"/>
</dbReference>
<feature type="domain" description="ABC transmembrane type-1" evidence="8">
    <location>
        <begin position="57"/>
        <end position="246"/>
    </location>
</feature>
<dbReference type="EMBL" id="AZFS01000044">
    <property type="protein sequence ID" value="KRL95758.1"/>
    <property type="molecule type" value="Genomic_DNA"/>
</dbReference>
<dbReference type="AlphaFoldDB" id="A0A0R1URS3"/>
<dbReference type="STRING" id="1423753.FD28_GL001984"/>
<evidence type="ECO:0000256" key="3">
    <source>
        <dbReference type="ARBA" id="ARBA00022475"/>
    </source>
</evidence>
<feature type="transmembrane region" description="Helical" evidence="7">
    <location>
        <begin position="225"/>
        <end position="246"/>
    </location>
</feature>
<dbReference type="PATRIC" id="fig|1423753.3.peg.2089"/>
<keyword evidence="2 7" id="KW-0813">Transport</keyword>
<feature type="transmembrane region" description="Helical" evidence="7">
    <location>
        <begin position="94"/>
        <end position="119"/>
    </location>
</feature>
<evidence type="ECO:0000256" key="5">
    <source>
        <dbReference type="ARBA" id="ARBA00022989"/>
    </source>
</evidence>
<keyword evidence="6 7" id="KW-0472">Membrane</keyword>
<feature type="transmembrane region" description="Helical" evidence="7">
    <location>
        <begin position="167"/>
        <end position="189"/>
    </location>
</feature>
<accession>A0A0R1URS3</accession>
<sequence length="261" mass="29324">MLTIGAALTLIPFVWMILTSLQPAATTLSIPTSWLPHSLNWVNYLHIWQAAPFARYCLNSLLVTLTTTLGQLLTSILAAFAFTHLQFYGRHSLFDLLLVLMLVPGELLLIPNFITLAQFHWINTYAALIVPWLVSILMVVTLHQAFLAQPKTLYYAARLDGASDWQFLWHILVPTNWPVITAVTLLQVIGSWNAFMWPLIVTNDETLRTLPVGLMAFTTEQGTNYPLLMAATVCVIFPLILLYLVLQKYLVLGILPAHLKG</sequence>